<dbReference type="AlphaFoldDB" id="A0A2S2QHH1"/>
<dbReference type="InterPro" id="IPR000253">
    <property type="entry name" value="FHA_dom"/>
</dbReference>
<accession>A0A2S2QHH1</accession>
<reference evidence="2" key="1">
    <citation type="submission" date="2018-04" db="EMBL/GenBank/DDBJ databases">
        <title>Transcriptome assembly of Sipha flava.</title>
        <authorList>
            <person name="Scully E.D."/>
            <person name="Geib S.M."/>
            <person name="Palmer N.A."/>
            <person name="Koch K."/>
            <person name="Bradshaw J."/>
            <person name="Heng-Moss T."/>
            <person name="Sarath G."/>
        </authorList>
    </citation>
    <scope>NUCLEOTIDE SEQUENCE</scope>
</reference>
<proteinExistence type="predicted"/>
<name>A0A2S2QHH1_9HEMI</name>
<organism evidence="2">
    <name type="scientific">Sipha flava</name>
    <name type="common">yellow sugarcane aphid</name>
    <dbReference type="NCBI Taxonomy" id="143950"/>
    <lineage>
        <taxon>Eukaryota</taxon>
        <taxon>Metazoa</taxon>
        <taxon>Ecdysozoa</taxon>
        <taxon>Arthropoda</taxon>
        <taxon>Hexapoda</taxon>
        <taxon>Insecta</taxon>
        <taxon>Pterygota</taxon>
        <taxon>Neoptera</taxon>
        <taxon>Paraneoptera</taxon>
        <taxon>Hemiptera</taxon>
        <taxon>Sternorrhyncha</taxon>
        <taxon>Aphidomorpha</taxon>
        <taxon>Aphidoidea</taxon>
        <taxon>Aphididae</taxon>
        <taxon>Sipha</taxon>
    </lineage>
</organism>
<gene>
    <name evidence="2" type="ORF">g.8563</name>
</gene>
<feature type="domain" description="FHA" evidence="1">
    <location>
        <begin position="49"/>
        <end position="101"/>
    </location>
</feature>
<dbReference type="PROSITE" id="PS50006">
    <property type="entry name" value="FHA_DOMAIN"/>
    <property type="match status" value="1"/>
</dbReference>
<evidence type="ECO:0000259" key="1">
    <source>
        <dbReference type="PROSITE" id="PS50006"/>
    </source>
</evidence>
<evidence type="ECO:0000313" key="2">
    <source>
        <dbReference type="EMBL" id="MBY77151.1"/>
    </source>
</evidence>
<protein>
    <recommendedName>
        <fullName evidence="1">FHA domain-containing protein</fullName>
    </recommendedName>
</protein>
<sequence length="111" mass="12902">MPYKLLYVVLGHWKTVPVSSVNILRGHEKITPPDRTNCCLRVVVRFTVLFVGEALSRRLITHPKVIYISRQHCLLFLSNTKHSLTAEDRPVNQSLLNRRRYESNAVPLHSW</sequence>
<dbReference type="EMBL" id="GGMS01007948">
    <property type="protein sequence ID" value="MBY77151.1"/>
    <property type="molecule type" value="Transcribed_RNA"/>
</dbReference>